<dbReference type="InterPro" id="IPR014710">
    <property type="entry name" value="RmlC-like_jellyroll"/>
</dbReference>
<dbReference type="RefSeq" id="WP_131711255.1">
    <property type="nucleotide sequence ID" value="NZ_JAVLSG010000009.1"/>
</dbReference>
<evidence type="ECO:0000313" key="3">
    <source>
        <dbReference type="Proteomes" id="UP001269402"/>
    </source>
</evidence>
<dbReference type="InterPro" id="IPR013096">
    <property type="entry name" value="Cupin_2"/>
</dbReference>
<protein>
    <submittedName>
        <fullName evidence="2">Cupin domain-containing protein</fullName>
    </submittedName>
</protein>
<comment type="caution">
    <text evidence="2">The sequence shown here is derived from an EMBL/GenBank/DDBJ whole genome shotgun (WGS) entry which is preliminary data.</text>
</comment>
<dbReference type="InterPro" id="IPR011051">
    <property type="entry name" value="RmlC_Cupin_sf"/>
</dbReference>
<feature type="domain" description="Cupin type-2" evidence="1">
    <location>
        <begin position="179"/>
        <end position="219"/>
    </location>
</feature>
<proteinExistence type="predicted"/>
<accession>A0AAW8P696</accession>
<dbReference type="Pfam" id="PF07883">
    <property type="entry name" value="Cupin_2"/>
    <property type="match status" value="1"/>
</dbReference>
<name>A0AAW8P696_9HYPH</name>
<gene>
    <name evidence="2" type="ORF">RJJ37_20765</name>
</gene>
<evidence type="ECO:0000313" key="2">
    <source>
        <dbReference type="EMBL" id="MDR9762040.1"/>
    </source>
</evidence>
<sequence>MTGKTILLFEAKSGSAPEGKRKALGPDDIFAVGRDIVWSASGGVFAGSVHWNGKASIAGFPHTECLVVVAGRLVLHSGGSTFHLTSGDSVVIGQGEDITAEAENGTQWIFCATTAATSSAQGVVAIDRDVALAPSPPPPAQFVEGDTPQCRLFRAFSDEEAGFRAGVWATTPHIRMSRSHPVHELMYILEGQADVTDGDGTQTSVGPGDAIFVGRGTVNRLSIQGNLKKIFAIAEG</sequence>
<dbReference type="Proteomes" id="UP001269402">
    <property type="component" value="Unassembled WGS sequence"/>
</dbReference>
<dbReference type="EMBL" id="JAVLSH010000009">
    <property type="protein sequence ID" value="MDR9762040.1"/>
    <property type="molecule type" value="Genomic_DNA"/>
</dbReference>
<evidence type="ECO:0000259" key="1">
    <source>
        <dbReference type="Pfam" id="PF07883"/>
    </source>
</evidence>
<dbReference type="AlphaFoldDB" id="A0AAW8P696"/>
<dbReference type="PANTHER" id="PTHR40943">
    <property type="entry name" value="CYTOPLASMIC PROTEIN-RELATED"/>
    <property type="match status" value="1"/>
</dbReference>
<dbReference type="Gene3D" id="2.60.120.10">
    <property type="entry name" value="Jelly Rolls"/>
    <property type="match status" value="2"/>
</dbReference>
<dbReference type="PANTHER" id="PTHR40943:SF1">
    <property type="entry name" value="CYTOPLASMIC PROTEIN"/>
    <property type="match status" value="1"/>
</dbReference>
<organism evidence="2 3">
    <name type="scientific">Rhizobium redzepovicii</name>
    <dbReference type="NCBI Taxonomy" id="2867518"/>
    <lineage>
        <taxon>Bacteria</taxon>
        <taxon>Pseudomonadati</taxon>
        <taxon>Pseudomonadota</taxon>
        <taxon>Alphaproteobacteria</taxon>
        <taxon>Hyphomicrobiales</taxon>
        <taxon>Rhizobiaceae</taxon>
        <taxon>Rhizobium/Agrobacterium group</taxon>
        <taxon>Rhizobium</taxon>
    </lineage>
</organism>
<keyword evidence="3" id="KW-1185">Reference proteome</keyword>
<dbReference type="SUPFAM" id="SSF51182">
    <property type="entry name" value="RmlC-like cupins"/>
    <property type="match status" value="1"/>
</dbReference>
<reference evidence="3" key="1">
    <citation type="submission" date="2023-07" db="EMBL/GenBank/DDBJ databases">
        <title>Genomic characterization of faba bean (Vicia faba) microsymbionts in Mexican soils.</title>
        <authorList>
            <person name="Rivera Orduna F.N."/>
            <person name="Guevara-Luna J."/>
            <person name="Yan J."/>
            <person name="Arroyo-Herrera I."/>
            <person name="Li Y."/>
            <person name="Vasquez-Murrieta M.S."/>
            <person name="Wang E.T."/>
        </authorList>
    </citation>
    <scope>NUCLEOTIDE SEQUENCE [LARGE SCALE GENOMIC DNA]</scope>
    <source>
        <strain evidence="3">CH6</strain>
    </source>
</reference>